<proteinExistence type="predicted"/>
<evidence type="ECO:0000313" key="1">
    <source>
        <dbReference type="EMBL" id="CAD7450142.1"/>
    </source>
</evidence>
<gene>
    <name evidence="1" type="ORF">TBIB3V08_LOCUS12413</name>
</gene>
<sequence>MTSPVGAGVGNEPIQPVSLLEHLDQFCALVFGQSYEVAAMPEMWVSSGAPDQFAPMDSSMFTQM</sequence>
<accession>A0A7R9I990</accession>
<protein>
    <submittedName>
        <fullName evidence="1">Uncharacterized protein</fullName>
    </submittedName>
</protein>
<reference evidence="1" key="1">
    <citation type="submission" date="2020-11" db="EMBL/GenBank/DDBJ databases">
        <authorList>
            <person name="Tran Van P."/>
        </authorList>
    </citation>
    <scope>NUCLEOTIDE SEQUENCE</scope>
</reference>
<dbReference type="EMBL" id="OD573740">
    <property type="protein sequence ID" value="CAD7450142.1"/>
    <property type="molecule type" value="Genomic_DNA"/>
</dbReference>
<dbReference type="AlphaFoldDB" id="A0A7R9I990"/>
<organism evidence="1">
    <name type="scientific">Timema bartmani</name>
    <dbReference type="NCBI Taxonomy" id="61472"/>
    <lineage>
        <taxon>Eukaryota</taxon>
        <taxon>Metazoa</taxon>
        <taxon>Ecdysozoa</taxon>
        <taxon>Arthropoda</taxon>
        <taxon>Hexapoda</taxon>
        <taxon>Insecta</taxon>
        <taxon>Pterygota</taxon>
        <taxon>Neoptera</taxon>
        <taxon>Polyneoptera</taxon>
        <taxon>Phasmatodea</taxon>
        <taxon>Timematodea</taxon>
        <taxon>Timematoidea</taxon>
        <taxon>Timematidae</taxon>
        <taxon>Timema</taxon>
    </lineage>
</organism>
<name>A0A7R9I990_9NEOP</name>